<feature type="chain" id="PRO_5046601256" description="Serine protease" evidence="1">
    <location>
        <begin position="28"/>
        <end position="80"/>
    </location>
</feature>
<reference evidence="2 3" key="1">
    <citation type="submission" date="2017-06" db="EMBL/GenBank/DDBJ databases">
        <title>Genome variation in co-occurring toxic Cylindrospermopsis raciborskii strains determines phenotypic plasticity.</title>
        <authorList>
            <person name="Willis A."/>
            <person name="Woodhouse J."/>
            <person name="Ongley S."/>
            <person name="Jex A."/>
            <person name="Burford M."/>
            <person name="Neilan B."/>
        </authorList>
    </citation>
    <scope>NUCLEOTIDE SEQUENCE [LARGE SCALE GENOMIC DNA]</scope>
    <source>
        <strain evidence="2 3">C07</strain>
    </source>
</reference>
<gene>
    <name evidence="2" type="ORF">CEP15_07725</name>
</gene>
<dbReference type="InterPro" id="IPR009003">
    <property type="entry name" value="Peptidase_S1_PA"/>
</dbReference>
<dbReference type="Gene3D" id="2.40.10.10">
    <property type="entry name" value="Trypsin-like serine proteases"/>
    <property type="match status" value="1"/>
</dbReference>
<organism evidence="2 3">
    <name type="scientific">Cylindrospermopsis raciborskii C07</name>
    <dbReference type="NCBI Taxonomy" id="2014886"/>
    <lineage>
        <taxon>Bacteria</taxon>
        <taxon>Bacillati</taxon>
        <taxon>Cyanobacteriota</taxon>
        <taxon>Cyanophyceae</taxon>
        <taxon>Nostocales</taxon>
        <taxon>Aphanizomenonaceae</taxon>
        <taxon>Cylindrospermopsis</taxon>
    </lineage>
</organism>
<comment type="caution">
    <text evidence="2">The sequence shown here is derived from an EMBL/GenBank/DDBJ whole genome shotgun (WGS) entry which is preliminary data.</text>
</comment>
<name>A0ABX4WM68_9CYAN</name>
<accession>A0ABX4WM68</accession>
<feature type="non-terminal residue" evidence="2">
    <location>
        <position position="80"/>
    </location>
</feature>
<dbReference type="InterPro" id="IPR043504">
    <property type="entry name" value="Peptidase_S1_PA_chymotrypsin"/>
</dbReference>
<keyword evidence="3" id="KW-1185">Reference proteome</keyword>
<dbReference type="SUPFAM" id="SSF50494">
    <property type="entry name" value="Trypsin-like serine proteases"/>
    <property type="match status" value="1"/>
</dbReference>
<feature type="signal peptide" evidence="1">
    <location>
        <begin position="1"/>
        <end position="27"/>
    </location>
</feature>
<evidence type="ECO:0008006" key="4">
    <source>
        <dbReference type="Google" id="ProtNLM"/>
    </source>
</evidence>
<proteinExistence type="predicted"/>
<dbReference type="EMBL" id="NJHS01000036">
    <property type="protein sequence ID" value="PNJ99011.1"/>
    <property type="molecule type" value="Genomic_DNA"/>
</dbReference>
<keyword evidence="1" id="KW-0732">Signal</keyword>
<evidence type="ECO:0000313" key="3">
    <source>
        <dbReference type="Proteomes" id="UP000236284"/>
    </source>
</evidence>
<dbReference type="Proteomes" id="UP000236284">
    <property type="component" value="Unassembled WGS sequence"/>
</dbReference>
<protein>
    <recommendedName>
        <fullName evidence="4">Serine protease</fullName>
    </recommendedName>
</protein>
<evidence type="ECO:0000313" key="2">
    <source>
        <dbReference type="EMBL" id="PNJ99011.1"/>
    </source>
</evidence>
<evidence type="ECO:0000256" key="1">
    <source>
        <dbReference type="SAM" id="SignalP"/>
    </source>
</evidence>
<sequence length="80" mass="8558">MYKLVTNTAIYSGIISTLLFSPQLTLAQTIPNIQDIAQKTTVQINSDAHPGGSGVIVKKEGIIYTVLTANHVVCDRLGTT</sequence>